<name>A0A848BQX8_9FIRM</name>
<dbReference type="PANTHER" id="PTHR11106">
    <property type="entry name" value="GANGLIOSIDE INDUCED DIFFERENTIATION ASSOCIATED PROTEIN 2-RELATED"/>
    <property type="match status" value="1"/>
</dbReference>
<dbReference type="SUPFAM" id="SSF52949">
    <property type="entry name" value="Macro domain-like"/>
    <property type="match status" value="1"/>
</dbReference>
<dbReference type="PANTHER" id="PTHR11106:SF27">
    <property type="entry name" value="MACRO DOMAIN-CONTAINING PROTEIN"/>
    <property type="match status" value="1"/>
</dbReference>
<dbReference type="RefSeq" id="WP_075582089.1">
    <property type="nucleotide sequence ID" value="NZ_JABAFG010000007.1"/>
</dbReference>
<gene>
    <name evidence="2" type="ORF">HF872_05780</name>
</gene>
<sequence length="334" mass="37882">MPFQIVHNDIVRMKTDAIVNAANSALLAGSGVCGAIFRAAGYEKLSAECHKKAPCPVGQSVLTSAYNLPARYIIHTVGPVWQGGKAWEKDYLTSCYTTALETAWEAGCRSISFPLISAGIFGYPLEEASETACQSIRAFLQNHEMEVYLVVLERPAIQLNHHLADELKQYLNQFLGEEKEQEPDEICICHRESDVRMSQDYGMDTFARPGKKDRHSLNQILQNLDETFSHMVLRLIDEKGYSDIEVYKRANMDRRLFSKIRSHEEYLPKKKTVLALAVGLRLSVTETEELLHKAGYSLSGSKKRDVIVRYFLDHGEYDIYTIDKALFYFGEPEL</sequence>
<dbReference type="Proteomes" id="UP000591071">
    <property type="component" value="Unassembled WGS sequence"/>
</dbReference>
<feature type="domain" description="Macro" evidence="1">
    <location>
        <begin position="1"/>
        <end position="156"/>
    </location>
</feature>
<dbReference type="CDD" id="cd02908">
    <property type="entry name" value="Macro_OAADPr_deacetylase"/>
    <property type="match status" value="1"/>
</dbReference>
<dbReference type="EMBL" id="JABAFG010000007">
    <property type="protein sequence ID" value="NME28132.1"/>
    <property type="molecule type" value="Genomic_DNA"/>
</dbReference>
<evidence type="ECO:0000313" key="2">
    <source>
        <dbReference type="EMBL" id="NME28132.1"/>
    </source>
</evidence>
<dbReference type="PROSITE" id="PS51154">
    <property type="entry name" value="MACRO"/>
    <property type="match status" value="1"/>
</dbReference>
<evidence type="ECO:0000313" key="3">
    <source>
        <dbReference type="Proteomes" id="UP000591071"/>
    </source>
</evidence>
<dbReference type="Pfam" id="PF01661">
    <property type="entry name" value="Macro"/>
    <property type="match status" value="1"/>
</dbReference>
<dbReference type="Gene3D" id="3.40.220.10">
    <property type="entry name" value="Leucine Aminopeptidase, subunit E, domain 1"/>
    <property type="match status" value="1"/>
</dbReference>
<dbReference type="InterPro" id="IPR043472">
    <property type="entry name" value="Macro_dom-like"/>
</dbReference>
<evidence type="ECO:0000259" key="1">
    <source>
        <dbReference type="PROSITE" id="PS51154"/>
    </source>
</evidence>
<dbReference type="InterPro" id="IPR002589">
    <property type="entry name" value="Macro_dom"/>
</dbReference>
<dbReference type="SMART" id="SM00506">
    <property type="entry name" value="A1pp"/>
    <property type="match status" value="1"/>
</dbReference>
<dbReference type="AlphaFoldDB" id="A0A848BQX8"/>
<comment type="caution">
    <text evidence="2">The sequence shown here is derived from an EMBL/GenBank/DDBJ whole genome shotgun (WGS) entry which is preliminary data.</text>
</comment>
<accession>A0A848BQX8</accession>
<protein>
    <submittedName>
        <fullName evidence="2">Macro domain-containing protein</fullName>
    </submittedName>
</protein>
<proteinExistence type="predicted"/>
<organism evidence="2 3">
    <name type="scientific">Megasphaera hexanoica</name>
    <dbReference type="NCBI Taxonomy" id="1675036"/>
    <lineage>
        <taxon>Bacteria</taxon>
        <taxon>Bacillati</taxon>
        <taxon>Bacillota</taxon>
        <taxon>Negativicutes</taxon>
        <taxon>Veillonellales</taxon>
        <taxon>Veillonellaceae</taxon>
        <taxon>Megasphaera</taxon>
    </lineage>
</organism>
<reference evidence="2 3" key="1">
    <citation type="submission" date="2020-04" db="EMBL/GenBank/DDBJ databases">
        <authorList>
            <person name="Hitch T.C.A."/>
            <person name="Wylensek D."/>
            <person name="Clavel T."/>
        </authorList>
    </citation>
    <scope>NUCLEOTIDE SEQUENCE [LARGE SCALE GENOMIC DNA]</scope>
    <source>
        <strain evidence="2 3">Oil-RF-744-FAT-WT-6-1</strain>
    </source>
</reference>